<accession>A0AAF3EI86</accession>
<name>A0AAF3EI86_9BILA</name>
<reference evidence="3" key="1">
    <citation type="submission" date="2024-02" db="UniProtKB">
        <authorList>
            <consortium name="WormBaseParasite"/>
        </authorList>
    </citation>
    <scope>IDENTIFICATION</scope>
</reference>
<feature type="region of interest" description="Disordered" evidence="1">
    <location>
        <begin position="72"/>
        <end position="128"/>
    </location>
</feature>
<evidence type="ECO:0000313" key="2">
    <source>
        <dbReference type="Proteomes" id="UP000887575"/>
    </source>
</evidence>
<keyword evidence="2" id="KW-1185">Reference proteome</keyword>
<evidence type="ECO:0000256" key="1">
    <source>
        <dbReference type="SAM" id="MobiDB-lite"/>
    </source>
</evidence>
<evidence type="ECO:0000313" key="3">
    <source>
        <dbReference type="WBParaSite" id="MBELARI_LOCUS13708"/>
    </source>
</evidence>
<organism evidence="2 3">
    <name type="scientific">Mesorhabditis belari</name>
    <dbReference type="NCBI Taxonomy" id="2138241"/>
    <lineage>
        <taxon>Eukaryota</taxon>
        <taxon>Metazoa</taxon>
        <taxon>Ecdysozoa</taxon>
        <taxon>Nematoda</taxon>
        <taxon>Chromadorea</taxon>
        <taxon>Rhabditida</taxon>
        <taxon>Rhabditina</taxon>
        <taxon>Rhabditomorpha</taxon>
        <taxon>Rhabditoidea</taxon>
        <taxon>Rhabditidae</taxon>
        <taxon>Mesorhabditinae</taxon>
        <taxon>Mesorhabditis</taxon>
    </lineage>
</organism>
<dbReference type="Proteomes" id="UP000887575">
    <property type="component" value="Unassembled WGS sequence"/>
</dbReference>
<sequence>MLNKAKENPITGGGNLITPAEIATMQSELLGLKHVGQTLQNLLAATGEGFATHQPNNIVSYSAPKTLGKLVFADEEPSTSSRAETSNRQQREKPSTSKPKPKPKSQKVTTETRAAPSKEKSKRSKKGN</sequence>
<protein>
    <submittedName>
        <fullName evidence="3">Uncharacterized protein</fullName>
    </submittedName>
</protein>
<dbReference type="AlphaFoldDB" id="A0AAF3EI86"/>
<feature type="compositionally biased region" description="Polar residues" evidence="1">
    <location>
        <begin position="78"/>
        <end position="88"/>
    </location>
</feature>
<dbReference type="WBParaSite" id="MBELARI_LOCUS13708">
    <property type="protein sequence ID" value="MBELARI_LOCUS13708"/>
    <property type="gene ID" value="MBELARI_LOCUS13708"/>
</dbReference>
<proteinExistence type="predicted"/>